<dbReference type="InterPro" id="IPR024775">
    <property type="entry name" value="DinB-like"/>
</dbReference>
<reference evidence="2 3" key="1">
    <citation type="submission" date="2017-04" db="EMBL/GenBank/DDBJ databases">
        <authorList>
            <person name="Varghese N."/>
            <person name="Submissions S."/>
        </authorList>
    </citation>
    <scope>NUCLEOTIDE SEQUENCE [LARGE SCALE GENOMIC DNA]</scope>
    <source>
        <strain evidence="2 3">J12</strain>
    </source>
</reference>
<comment type="caution">
    <text evidence="2">The sequence shown here is derived from an EMBL/GenBank/DDBJ whole genome shotgun (WGS) entry which is preliminary data.</text>
</comment>
<dbReference type="Pfam" id="PF12867">
    <property type="entry name" value="DinB_2"/>
    <property type="match status" value="1"/>
</dbReference>
<keyword evidence="3" id="KW-1185">Reference proteome</keyword>
<accession>A0ABY1M2H5</accession>
<dbReference type="InterPro" id="IPR034660">
    <property type="entry name" value="DinB/YfiT-like"/>
</dbReference>
<organism evidence="2 3">
    <name type="scientific">Paenibacillus barengoltzii J12</name>
    <dbReference type="NCBI Taxonomy" id="935846"/>
    <lineage>
        <taxon>Bacteria</taxon>
        <taxon>Bacillati</taxon>
        <taxon>Bacillota</taxon>
        <taxon>Bacilli</taxon>
        <taxon>Bacillales</taxon>
        <taxon>Paenibacillaceae</taxon>
        <taxon>Paenibacillus</taxon>
    </lineage>
</organism>
<protein>
    <submittedName>
        <fullName evidence="2">DinB superfamily protein</fullName>
    </submittedName>
</protein>
<name>A0ABY1M2H5_9BACL</name>
<proteinExistence type="predicted"/>
<dbReference type="EMBL" id="FXAE01000060">
    <property type="protein sequence ID" value="SMF60366.1"/>
    <property type="molecule type" value="Genomic_DNA"/>
</dbReference>
<gene>
    <name evidence="2" type="ORF">SAMN02744124_03970</name>
</gene>
<dbReference type="RefSeq" id="WP_085279704.1">
    <property type="nucleotide sequence ID" value="NZ_FXAE01000060.1"/>
</dbReference>
<feature type="domain" description="DinB-like" evidence="1">
    <location>
        <begin position="12"/>
        <end position="145"/>
    </location>
</feature>
<evidence type="ECO:0000313" key="3">
    <source>
        <dbReference type="Proteomes" id="UP000192939"/>
    </source>
</evidence>
<sequence>MTKVNFEAFLNTHGQLVTAIDGLSEEQTTWKPKLESWSVLEVLTHLVDHSIVVSFRIRDILAGTEAQLPAFNQDAWVSGQYANAGKVSDVLQTFHALLLYNSLLLSRLDAEDLEKTGVNAKGETVSIKQIVEGFTNHVQRHLGQIDRIKQAAGFALSKS</sequence>
<dbReference type="Gene3D" id="1.20.120.450">
    <property type="entry name" value="dinb family like domain"/>
    <property type="match status" value="1"/>
</dbReference>
<evidence type="ECO:0000313" key="2">
    <source>
        <dbReference type="EMBL" id="SMF60366.1"/>
    </source>
</evidence>
<dbReference type="SUPFAM" id="SSF109854">
    <property type="entry name" value="DinB/YfiT-like putative metalloenzymes"/>
    <property type="match status" value="1"/>
</dbReference>
<dbReference type="Proteomes" id="UP000192939">
    <property type="component" value="Unassembled WGS sequence"/>
</dbReference>
<evidence type="ECO:0000259" key="1">
    <source>
        <dbReference type="Pfam" id="PF12867"/>
    </source>
</evidence>